<accession>A0A7W7LCN3</accession>
<dbReference type="Pfam" id="PF19866">
    <property type="entry name" value="DUF6339"/>
    <property type="match status" value="1"/>
</dbReference>
<dbReference type="Proteomes" id="UP000556436">
    <property type="component" value="Unassembled WGS sequence"/>
</dbReference>
<protein>
    <submittedName>
        <fullName evidence="2">Uncharacterized protein</fullName>
    </submittedName>
</protein>
<name>A0A7W7LCN3_STRNE</name>
<dbReference type="InterPro" id="IPR045920">
    <property type="entry name" value="DUF6339"/>
</dbReference>
<proteinExistence type="predicted"/>
<comment type="caution">
    <text evidence="2">The sequence shown here is derived from an EMBL/GenBank/DDBJ whole genome shotgun (WGS) entry which is preliminary data.</text>
</comment>
<gene>
    <name evidence="2" type="ORF">FHS38_003566</name>
</gene>
<evidence type="ECO:0000313" key="3">
    <source>
        <dbReference type="Proteomes" id="UP000556436"/>
    </source>
</evidence>
<keyword evidence="3" id="KW-1185">Reference proteome</keyword>
<organism evidence="2 3">
    <name type="scientific">Streptomyces netropsis</name>
    <name type="common">Streptoverticillium netropsis</name>
    <dbReference type="NCBI Taxonomy" id="55404"/>
    <lineage>
        <taxon>Bacteria</taxon>
        <taxon>Bacillati</taxon>
        <taxon>Actinomycetota</taxon>
        <taxon>Actinomycetes</taxon>
        <taxon>Kitasatosporales</taxon>
        <taxon>Streptomycetaceae</taxon>
        <taxon>Streptomyces</taxon>
    </lineage>
</organism>
<dbReference type="EMBL" id="JACHJG010000007">
    <property type="protein sequence ID" value="MBB4887512.1"/>
    <property type="molecule type" value="Genomic_DNA"/>
</dbReference>
<evidence type="ECO:0000313" key="2">
    <source>
        <dbReference type="EMBL" id="MBB4887512.1"/>
    </source>
</evidence>
<dbReference type="AlphaFoldDB" id="A0A7W7LCN3"/>
<evidence type="ECO:0000256" key="1">
    <source>
        <dbReference type="SAM" id="MobiDB-lite"/>
    </source>
</evidence>
<reference evidence="2 3" key="1">
    <citation type="submission" date="2020-08" db="EMBL/GenBank/DDBJ databases">
        <title>Genomic Encyclopedia of Type Strains, Phase III (KMG-III): the genomes of soil and plant-associated and newly described type strains.</title>
        <authorList>
            <person name="Whitman W."/>
        </authorList>
    </citation>
    <scope>NUCLEOTIDE SEQUENCE [LARGE SCALE GENOMIC DNA]</scope>
    <source>
        <strain evidence="2 3">CECT 3265</strain>
    </source>
</reference>
<dbReference type="RefSeq" id="WP_373301843.1">
    <property type="nucleotide sequence ID" value="NZ_BMRW01000009.1"/>
</dbReference>
<feature type="region of interest" description="Disordered" evidence="1">
    <location>
        <begin position="205"/>
        <end position="227"/>
    </location>
</feature>
<sequence>MHATIRMTRAEAAEPELWAYLAMVVAPDYVVWRHKGAVGKDGGSPSATGDRFLGPHYKQAFARLWWAAEMFRDGEDYRPAEVACSNQDMVNTTLRLSVVDHRPTARALVRVLESLTAAETSLLGDKVNALSSAVNAAGCTLMYEVLAPDEPLHLDGLMGWIRDAEWSASVPWDRLPEGPDDGPVPQQSVDRLTSYFEELLQAAPVRQRKGAEGSGPQGGVSLAKLGE</sequence>